<evidence type="ECO:0000313" key="3">
    <source>
        <dbReference type="Proteomes" id="UP000662914"/>
    </source>
</evidence>
<dbReference type="KEGG" id="ddz:DSYM_12350"/>
<dbReference type="Proteomes" id="UP000662914">
    <property type="component" value="Chromosome"/>
</dbReference>
<feature type="region of interest" description="Disordered" evidence="1">
    <location>
        <begin position="1"/>
        <end position="76"/>
    </location>
</feature>
<evidence type="ECO:0000313" key="2">
    <source>
        <dbReference type="EMBL" id="BBO20536.1"/>
    </source>
</evidence>
<sequence>MLAAAAASYSRTARAGESGKWNKAAAEGATPGTAQAKGLREGTNTLESDGATEHPSTEGARCGNTAAISQVQGTEG</sequence>
<protein>
    <submittedName>
        <fullName evidence="2">Uncharacterized protein</fullName>
    </submittedName>
</protein>
<evidence type="ECO:0000256" key="1">
    <source>
        <dbReference type="SAM" id="MobiDB-lite"/>
    </source>
</evidence>
<dbReference type="AlphaFoldDB" id="A0A809RWF6"/>
<proteinExistence type="predicted"/>
<name>A0A809RWF6_9PROT</name>
<feature type="compositionally biased region" description="Polar residues" evidence="1">
    <location>
        <begin position="66"/>
        <end position="76"/>
    </location>
</feature>
<dbReference type="EMBL" id="AP021857">
    <property type="protein sequence ID" value="BBO20536.1"/>
    <property type="molecule type" value="Genomic_DNA"/>
</dbReference>
<accession>A0A809RWF6</accession>
<reference evidence="2" key="1">
    <citation type="journal article" name="DNA Res.">
        <title>The physiological potential of anammox bacteria as revealed by their core genome structure.</title>
        <authorList>
            <person name="Okubo T."/>
            <person name="Toyoda A."/>
            <person name="Fukuhara K."/>
            <person name="Uchiyama I."/>
            <person name="Harigaya Y."/>
            <person name="Kuroiwa M."/>
            <person name="Suzuki T."/>
            <person name="Murakami Y."/>
            <person name="Suwa Y."/>
            <person name="Takami H."/>
        </authorList>
    </citation>
    <scope>NUCLEOTIDE SEQUENCE</scope>
    <source>
        <strain evidence="2">317325-3</strain>
    </source>
</reference>
<feature type="compositionally biased region" description="Low complexity" evidence="1">
    <location>
        <begin position="1"/>
        <end position="15"/>
    </location>
</feature>
<gene>
    <name evidence="2" type="ORF">DSYM_12350</name>
</gene>
<organism evidence="2 3">
    <name type="scientific">Candidatus Desulfobacillus denitrificans</name>
    <dbReference type="NCBI Taxonomy" id="2608985"/>
    <lineage>
        <taxon>Bacteria</taxon>
        <taxon>Pseudomonadati</taxon>
        <taxon>Pseudomonadota</taxon>
        <taxon>Betaproteobacteria</taxon>
        <taxon>Candidatus Desulfobacillus</taxon>
    </lineage>
</organism>